<feature type="transmembrane region" description="Helical" evidence="1">
    <location>
        <begin position="20"/>
        <end position="45"/>
    </location>
</feature>
<dbReference type="SUPFAM" id="SSF49899">
    <property type="entry name" value="Concanavalin A-like lectins/glucanases"/>
    <property type="match status" value="1"/>
</dbReference>
<dbReference type="RefSeq" id="WP_345083375.1">
    <property type="nucleotide sequence ID" value="NZ_BAABFA010000015.1"/>
</dbReference>
<accession>A0ABP8NHK2</accession>
<dbReference type="InterPro" id="IPR013320">
    <property type="entry name" value="ConA-like_dom_sf"/>
</dbReference>
<evidence type="ECO:0008006" key="4">
    <source>
        <dbReference type="Google" id="ProtNLM"/>
    </source>
</evidence>
<keyword evidence="1" id="KW-0812">Transmembrane</keyword>
<feature type="transmembrane region" description="Helical" evidence="1">
    <location>
        <begin position="74"/>
        <end position="94"/>
    </location>
</feature>
<dbReference type="Pfam" id="PF13385">
    <property type="entry name" value="Laminin_G_3"/>
    <property type="match status" value="1"/>
</dbReference>
<comment type="caution">
    <text evidence="2">The sequence shown here is derived from an EMBL/GenBank/DDBJ whole genome shotgun (WGS) entry which is preliminary data.</text>
</comment>
<feature type="transmembrane region" description="Helical" evidence="1">
    <location>
        <begin position="269"/>
        <end position="293"/>
    </location>
</feature>
<dbReference type="EMBL" id="BAABFA010000015">
    <property type="protein sequence ID" value="GAA4467401.1"/>
    <property type="molecule type" value="Genomic_DNA"/>
</dbReference>
<gene>
    <name evidence="2" type="ORF">GCM10023093_23290</name>
</gene>
<feature type="transmembrane region" description="Helical" evidence="1">
    <location>
        <begin position="106"/>
        <end position="128"/>
    </location>
</feature>
<keyword evidence="3" id="KW-1185">Reference proteome</keyword>
<feature type="transmembrane region" description="Helical" evidence="1">
    <location>
        <begin position="410"/>
        <end position="435"/>
    </location>
</feature>
<protein>
    <recommendedName>
        <fullName evidence="4">LamG domain-containing protein</fullName>
    </recommendedName>
</protein>
<feature type="transmembrane region" description="Helical" evidence="1">
    <location>
        <begin position="495"/>
        <end position="513"/>
    </location>
</feature>
<evidence type="ECO:0000313" key="2">
    <source>
        <dbReference type="EMBL" id="GAA4467401.1"/>
    </source>
</evidence>
<keyword evidence="1" id="KW-0472">Membrane</keyword>
<feature type="transmembrane region" description="Helical" evidence="1">
    <location>
        <begin position="305"/>
        <end position="322"/>
    </location>
</feature>
<name>A0ABP8NHK2_9BACT</name>
<feature type="transmembrane region" description="Helical" evidence="1">
    <location>
        <begin position="166"/>
        <end position="184"/>
    </location>
</feature>
<sequence length="885" mass="99529">MPKQDTEQAPVHIPALKEEVILWLLSAMGAVVLWAILTFVLTSLYHPDMAEVNRSAQAVLIDSAHLRPEPVESLLFRLSVILVVPTAILLYKGLSGKSIIRRLSQTLAFPVLTWGSVAALALLIYGGMAAVNPYGPKGGDSPQNTRDLVSDTNFQFYFKSLFTGEYLWAYLLIILPLIAVLFFIGMRQKRIDDNRTYKLTINTIGYTTAAFLIITIVAMNSIHFPYTDENKFDFSAVYYAATQVFSGKPMLVNGFIDTYGMYPHFLLPLFRITGLSVTTFSATMSVLLGLAFIMNLFMMRRLIRNTTLFFLGFFTLVFFPYLDFKLLTVFDCIFSLYPIRYIIPSSIGLLALLYFTRPTRIRYYTTFFVSALFILWNPEIGLSCYMAWTLANVYASFFDAQGRPAIRRMVMHIVTAIAVFIMIILGHKLFIYLGYGVWPDSGLLFKPITYYTKYGMSLLPMSLLHPWNISAIILLLGFIYAGAAWHHRRITPKSTMVMFLSLVGIGYFTYFQGRSQNSNYALSSGFSLIVLTILADELWDKIKDQKVAPLYGLFVIALGCLSFSFAEIVYNAPQIVALSDQDAAKQAQAPLQQRVQANTAFIENTSAEGEKIIVFTAKKLQPLFFNGNKRRSAFDPGYIDLFLRSDLDRFRNIIIDSAAKVYLEPRSRLYDFMAPHITAVAATCEYVTSNASMVMLQRRRSPLPATTFFTGSDLLFHRKYTDDRKSIEQRISDAAGIQTMAFPGSFSISTLFYSATQFADRPVIVGNIEDSSGFIITCNTEQNEYLFGVNGSAISVVFPRNTWCYTVMNISSTAIELFVNGRYMGGRLIPTPIRTPRQKMAIGNLGDSHNFTGAIAEVAIAQGNIDSATIKSIWNSMRPQLETRQ</sequence>
<feature type="transmembrane region" description="Helical" evidence="1">
    <location>
        <begin position="334"/>
        <end position="354"/>
    </location>
</feature>
<reference evidence="3" key="1">
    <citation type="journal article" date="2019" name="Int. J. Syst. Evol. Microbiol.">
        <title>The Global Catalogue of Microorganisms (GCM) 10K type strain sequencing project: providing services to taxonomists for standard genome sequencing and annotation.</title>
        <authorList>
            <consortium name="The Broad Institute Genomics Platform"/>
            <consortium name="The Broad Institute Genome Sequencing Center for Infectious Disease"/>
            <person name="Wu L."/>
            <person name="Ma J."/>
        </authorList>
    </citation>
    <scope>NUCLEOTIDE SEQUENCE [LARGE SCALE GENOMIC DNA]</scope>
    <source>
        <strain evidence="3">JCM 32105</strain>
    </source>
</reference>
<proteinExistence type="predicted"/>
<feature type="transmembrane region" description="Helical" evidence="1">
    <location>
        <begin position="204"/>
        <end position="224"/>
    </location>
</feature>
<dbReference type="Gene3D" id="2.60.120.200">
    <property type="match status" value="1"/>
</dbReference>
<organism evidence="2 3">
    <name type="scientific">Nemorincola caseinilytica</name>
    <dbReference type="NCBI Taxonomy" id="2054315"/>
    <lineage>
        <taxon>Bacteria</taxon>
        <taxon>Pseudomonadati</taxon>
        <taxon>Bacteroidota</taxon>
        <taxon>Chitinophagia</taxon>
        <taxon>Chitinophagales</taxon>
        <taxon>Chitinophagaceae</taxon>
        <taxon>Nemorincola</taxon>
    </lineage>
</organism>
<feature type="transmembrane region" description="Helical" evidence="1">
    <location>
        <begin position="519"/>
        <end position="539"/>
    </location>
</feature>
<feature type="transmembrane region" description="Helical" evidence="1">
    <location>
        <begin position="464"/>
        <end position="483"/>
    </location>
</feature>
<feature type="transmembrane region" description="Helical" evidence="1">
    <location>
        <begin position="551"/>
        <end position="570"/>
    </location>
</feature>
<evidence type="ECO:0000313" key="3">
    <source>
        <dbReference type="Proteomes" id="UP001500067"/>
    </source>
</evidence>
<keyword evidence="1" id="KW-1133">Transmembrane helix</keyword>
<evidence type="ECO:0000256" key="1">
    <source>
        <dbReference type="SAM" id="Phobius"/>
    </source>
</evidence>
<dbReference type="Proteomes" id="UP001500067">
    <property type="component" value="Unassembled WGS sequence"/>
</dbReference>